<keyword evidence="3 8" id="KW-0328">Glycosyltransferase</keyword>
<evidence type="ECO:0000256" key="1">
    <source>
        <dbReference type="ARBA" id="ARBA00004167"/>
    </source>
</evidence>
<evidence type="ECO:0000313" key="9">
    <source>
        <dbReference type="EMBL" id="KAK3085655.1"/>
    </source>
</evidence>
<evidence type="ECO:0000256" key="3">
    <source>
        <dbReference type="ARBA" id="ARBA00022676"/>
    </source>
</evidence>
<evidence type="ECO:0000256" key="6">
    <source>
        <dbReference type="ARBA" id="ARBA00022989"/>
    </source>
</evidence>
<dbReference type="EMBL" id="VSWD01000012">
    <property type="protein sequence ID" value="KAK3085655.1"/>
    <property type="molecule type" value="Genomic_DNA"/>
</dbReference>
<keyword evidence="10" id="KW-1185">Reference proteome</keyword>
<comment type="subcellular location">
    <subcellularLocation>
        <location evidence="1">Membrane</location>
        <topology evidence="1">Single-pass membrane protein</topology>
    </subcellularLocation>
</comment>
<evidence type="ECO:0000313" key="10">
    <source>
        <dbReference type="Proteomes" id="UP001186944"/>
    </source>
</evidence>
<gene>
    <name evidence="9" type="ORF">FSP39_006728</name>
</gene>
<keyword evidence="5" id="KW-0812">Transmembrane</keyword>
<dbReference type="GO" id="GO:0016020">
    <property type="term" value="C:membrane"/>
    <property type="evidence" value="ECO:0007669"/>
    <property type="project" value="UniProtKB-SubCell"/>
</dbReference>
<evidence type="ECO:0000256" key="4">
    <source>
        <dbReference type="ARBA" id="ARBA00022679"/>
    </source>
</evidence>
<name>A0AA88XHG0_PINIB</name>
<dbReference type="Proteomes" id="UP001186944">
    <property type="component" value="Unassembled WGS sequence"/>
</dbReference>
<comment type="caution">
    <text evidence="9">The sequence shown here is derived from an EMBL/GenBank/DDBJ whole genome shotgun (WGS) entry which is preliminary data.</text>
</comment>
<evidence type="ECO:0000256" key="8">
    <source>
        <dbReference type="RuleBase" id="RU366017"/>
    </source>
</evidence>
<evidence type="ECO:0000256" key="7">
    <source>
        <dbReference type="ARBA" id="ARBA00023136"/>
    </source>
</evidence>
<accession>A0AA88XHG0</accession>
<dbReference type="GO" id="GO:0005737">
    <property type="term" value="C:cytoplasm"/>
    <property type="evidence" value="ECO:0007669"/>
    <property type="project" value="TreeGrafter"/>
</dbReference>
<sequence length="250" mass="29416">MIELNRILGANYFIFYNFSDAPNVDKLLKHYMDLGIAKVIQWHLPFNVSIGLYRKSNEIHYYGQVAVLNDCMYRNKGSSQFVVNQDIDEFIIPRMHNNWKQMIDALPKNLKSFIFQSTYFRKDWPDVNGTFDGVLAKKYMSITLPKQSRETGLFPVKIKSKYIVRPECVKIAGIHVVHQYTKVKKCQDYLVNVDQGLLHHYRSKVERVEVYATVDTRIENFKDKLLENLKEKWTELKHVPMTIPKTTTMT</sequence>
<dbReference type="GO" id="GO:0016757">
    <property type="term" value="F:glycosyltransferase activity"/>
    <property type="evidence" value="ECO:0007669"/>
    <property type="project" value="UniProtKB-UniRule"/>
</dbReference>
<reference evidence="9" key="1">
    <citation type="submission" date="2019-08" db="EMBL/GenBank/DDBJ databases">
        <title>The improved chromosome-level genome for the pearl oyster Pinctada fucata martensii using PacBio sequencing and Hi-C.</title>
        <authorList>
            <person name="Zheng Z."/>
        </authorList>
    </citation>
    <scope>NUCLEOTIDE SEQUENCE</scope>
    <source>
        <strain evidence="9">ZZ-2019</strain>
        <tissue evidence="9">Adductor muscle</tissue>
    </source>
</reference>
<keyword evidence="7" id="KW-0472">Membrane</keyword>
<dbReference type="Pfam" id="PF01697">
    <property type="entry name" value="Glyco_transf_92"/>
    <property type="match status" value="1"/>
</dbReference>
<dbReference type="PANTHER" id="PTHR21461:SF69">
    <property type="entry name" value="GLYCOSYLTRANSFERASE FAMILY 92 PROTEIN"/>
    <property type="match status" value="1"/>
</dbReference>
<comment type="similarity">
    <text evidence="2 8">Belongs to the glycosyltransferase 92 family.</text>
</comment>
<keyword evidence="6" id="KW-1133">Transmembrane helix</keyword>
<dbReference type="AlphaFoldDB" id="A0AA88XHG0"/>
<organism evidence="9 10">
    <name type="scientific">Pinctada imbricata</name>
    <name type="common">Atlantic pearl-oyster</name>
    <name type="synonym">Pinctada martensii</name>
    <dbReference type="NCBI Taxonomy" id="66713"/>
    <lineage>
        <taxon>Eukaryota</taxon>
        <taxon>Metazoa</taxon>
        <taxon>Spiralia</taxon>
        <taxon>Lophotrochozoa</taxon>
        <taxon>Mollusca</taxon>
        <taxon>Bivalvia</taxon>
        <taxon>Autobranchia</taxon>
        <taxon>Pteriomorphia</taxon>
        <taxon>Pterioida</taxon>
        <taxon>Pterioidea</taxon>
        <taxon>Pteriidae</taxon>
        <taxon>Pinctada</taxon>
    </lineage>
</organism>
<proteinExistence type="inferred from homology"/>
<dbReference type="PANTHER" id="PTHR21461">
    <property type="entry name" value="GLYCOSYLTRANSFERASE FAMILY 92 PROTEIN"/>
    <property type="match status" value="1"/>
</dbReference>
<keyword evidence="4 8" id="KW-0808">Transferase</keyword>
<dbReference type="InterPro" id="IPR008166">
    <property type="entry name" value="Glyco_transf_92"/>
</dbReference>
<evidence type="ECO:0000256" key="2">
    <source>
        <dbReference type="ARBA" id="ARBA00007647"/>
    </source>
</evidence>
<dbReference type="EC" id="2.4.1.-" evidence="8"/>
<protein>
    <recommendedName>
        <fullName evidence="8">Glycosyltransferase family 92 protein</fullName>
        <ecNumber evidence="8">2.4.1.-</ecNumber>
    </recommendedName>
</protein>
<evidence type="ECO:0000256" key="5">
    <source>
        <dbReference type="ARBA" id="ARBA00022692"/>
    </source>
</evidence>